<reference evidence="3" key="1">
    <citation type="submission" date="2019-10" db="EMBL/GenBank/DDBJ databases">
        <title>Antimicrobial potential of Antarctic Bacteria.</title>
        <authorList>
            <person name="Benaud N."/>
            <person name="Edwards R.J."/>
            <person name="Ferrari B.C."/>
        </authorList>
    </citation>
    <scope>NUCLEOTIDE SEQUENCE [LARGE SCALE GENOMIC DNA]</scope>
    <source>
        <strain evidence="3">NBH77</strain>
    </source>
</reference>
<evidence type="ECO:0008006" key="4">
    <source>
        <dbReference type="Google" id="ProtNLM"/>
    </source>
</evidence>
<gene>
    <name evidence="2" type="ORF">F0345_20985</name>
</gene>
<dbReference type="Proteomes" id="UP000515764">
    <property type="component" value="Chromosome"/>
</dbReference>
<evidence type="ECO:0000313" key="3">
    <source>
        <dbReference type="Proteomes" id="UP000515764"/>
    </source>
</evidence>
<sequence>MPVLRRVDLPPPRLPGPAPQRAEPGRRPGKAVTSEPAARPGPARLPAPATRSLEGDGIVVGHEVCRRPPAARCVRGRPAFPAGRGRWLRARDAPAAGLPETVERCPAGALRHHRPGAGRA</sequence>
<proteinExistence type="predicted"/>
<feature type="compositionally biased region" description="Pro residues" evidence="1">
    <location>
        <begin position="9"/>
        <end position="18"/>
    </location>
</feature>
<evidence type="ECO:0000256" key="1">
    <source>
        <dbReference type="SAM" id="MobiDB-lite"/>
    </source>
</evidence>
<feature type="compositionally biased region" description="Low complexity" evidence="1">
    <location>
        <begin position="36"/>
        <end position="49"/>
    </location>
</feature>
<protein>
    <recommendedName>
        <fullName evidence="4">Divergent 4Fe-4S mono-cluster domain-containing protein</fullName>
    </recommendedName>
</protein>
<keyword evidence="3" id="KW-1185">Reference proteome</keyword>
<evidence type="ECO:0000313" key="2">
    <source>
        <dbReference type="EMBL" id="QNE83281.1"/>
    </source>
</evidence>
<dbReference type="EMBL" id="CP045704">
    <property type="protein sequence ID" value="QNE83281.1"/>
    <property type="molecule type" value="Genomic_DNA"/>
</dbReference>
<accession>A0ABX6RS32</accession>
<feature type="region of interest" description="Disordered" evidence="1">
    <location>
        <begin position="1"/>
        <end position="54"/>
    </location>
</feature>
<organism evidence="2 3">
    <name type="scientific">Streptomyces rutgersensis</name>
    <dbReference type="NCBI Taxonomy" id="53451"/>
    <lineage>
        <taxon>Bacteria</taxon>
        <taxon>Bacillati</taxon>
        <taxon>Actinomycetota</taxon>
        <taxon>Actinomycetes</taxon>
        <taxon>Kitasatosporales</taxon>
        <taxon>Streptomycetaceae</taxon>
        <taxon>Streptomyces</taxon>
        <taxon>Streptomyces diastaticus group</taxon>
    </lineage>
</organism>
<name>A0ABX6RS32_9ACTN</name>